<keyword evidence="1" id="KW-1133">Transmembrane helix</keyword>
<evidence type="ECO:0000256" key="1">
    <source>
        <dbReference type="SAM" id="Phobius"/>
    </source>
</evidence>
<dbReference type="AlphaFoldDB" id="A0A0A8YSW6"/>
<organism evidence="2">
    <name type="scientific">Arundo donax</name>
    <name type="common">Giant reed</name>
    <name type="synonym">Donax arundinaceus</name>
    <dbReference type="NCBI Taxonomy" id="35708"/>
    <lineage>
        <taxon>Eukaryota</taxon>
        <taxon>Viridiplantae</taxon>
        <taxon>Streptophyta</taxon>
        <taxon>Embryophyta</taxon>
        <taxon>Tracheophyta</taxon>
        <taxon>Spermatophyta</taxon>
        <taxon>Magnoliopsida</taxon>
        <taxon>Liliopsida</taxon>
        <taxon>Poales</taxon>
        <taxon>Poaceae</taxon>
        <taxon>PACMAD clade</taxon>
        <taxon>Arundinoideae</taxon>
        <taxon>Arundineae</taxon>
        <taxon>Arundo</taxon>
    </lineage>
</organism>
<name>A0A0A8YSW6_ARUDO</name>
<reference evidence="2" key="1">
    <citation type="submission" date="2014-09" db="EMBL/GenBank/DDBJ databases">
        <authorList>
            <person name="Magalhaes I.L.F."/>
            <person name="Oliveira U."/>
            <person name="Santos F.R."/>
            <person name="Vidigal T.H.D.A."/>
            <person name="Brescovit A.D."/>
            <person name="Santos A.J."/>
        </authorList>
    </citation>
    <scope>NUCLEOTIDE SEQUENCE</scope>
    <source>
        <tissue evidence="2">Shoot tissue taken approximately 20 cm above the soil surface</tissue>
    </source>
</reference>
<proteinExistence type="predicted"/>
<evidence type="ECO:0000313" key="2">
    <source>
        <dbReference type="EMBL" id="JAD25622.1"/>
    </source>
</evidence>
<sequence>MSSSLTFDKTSRSTNVTKQSFNNWSPILFLNLFFTRLIVENTLSTLAVATGRINTCYAKPKINMAMGS</sequence>
<protein>
    <submittedName>
        <fullName evidence="2">Uncharacterized protein</fullName>
    </submittedName>
</protein>
<feature type="transmembrane region" description="Helical" evidence="1">
    <location>
        <begin position="21"/>
        <end position="39"/>
    </location>
</feature>
<keyword evidence="1" id="KW-0472">Membrane</keyword>
<dbReference type="EMBL" id="GBRH01272273">
    <property type="protein sequence ID" value="JAD25622.1"/>
    <property type="molecule type" value="Transcribed_RNA"/>
</dbReference>
<reference evidence="2" key="2">
    <citation type="journal article" date="2015" name="Data Brief">
        <title>Shoot transcriptome of the giant reed, Arundo donax.</title>
        <authorList>
            <person name="Barrero R.A."/>
            <person name="Guerrero F.D."/>
            <person name="Moolhuijzen P."/>
            <person name="Goolsby J.A."/>
            <person name="Tidwell J."/>
            <person name="Bellgard S.E."/>
            <person name="Bellgard M.I."/>
        </authorList>
    </citation>
    <scope>NUCLEOTIDE SEQUENCE</scope>
    <source>
        <tissue evidence="2">Shoot tissue taken approximately 20 cm above the soil surface</tissue>
    </source>
</reference>
<keyword evidence="1" id="KW-0812">Transmembrane</keyword>
<accession>A0A0A8YSW6</accession>